<accession>A0A7D9JBE9</accession>
<dbReference type="InterPro" id="IPR051136">
    <property type="entry name" value="Intracellular_Lectin-GPT"/>
</dbReference>
<keyword evidence="9" id="KW-1015">Disulfide bond</keyword>
<evidence type="ECO:0000313" key="12">
    <source>
        <dbReference type="EMBL" id="CAB4026101.1"/>
    </source>
</evidence>
<evidence type="ECO:0000256" key="6">
    <source>
        <dbReference type="ARBA" id="ARBA00022989"/>
    </source>
</evidence>
<keyword evidence="13" id="KW-1185">Reference proteome</keyword>
<evidence type="ECO:0000256" key="5">
    <source>
        <dbReference type="ARBA" id="ARBA00022734"/>
    </source>
</evidence>
<dbReference type="GO" id="GO:0006888">
    <property type="term" value="P:endoplasmic reticulum to Golgi vesicle-mediated transport"/>
    <property type="evidence" value="ECO:0007669"/>
    <property type="project" value="TreeGrafter"/>
</dbReference>
<dbReference type="PROSITE" id="PS51328">
    <property type="entry name" value="L_LECTIN_LIKE"/>
    <property type="match status" value="1"/>
</dbReference>
<dbReference type="Gene3D" id="2.60.120.200">
    <property type="match status" value="1"/>
</dbReference>
<keyword evidence="4" id="KW-0732">Signal</keyword>
<dbReference type="Proteomes" id="UP001152795">
    <property type="component" value="Unassembled WGS sequence"/>
</dbReference>
<evidence type="ECO:0000256" key="1">
    <source>
        <dbReference type="ARBA" id="ARBA00004194"/>
    </source>
</evidence>
<keyword evidence="2" id="KW-0812">Transmembrane</keyword>
<dbReference type="GO" id="GO:0005793">
    <property type="term" value="C:endoplasmic reticulum-Golgi intermediate compartment"/>
    <property type="evidence" value="ECO:0007669"/>
    <property type="project" value="TreeGrafter"/>
</dbReference>
<proteinExistence type="predicted"/>
<dbReference type="InterPro" id="IPR013320">
    <property type="entry name" value="ConA-like_dom_sf"/>
</dbReference>
<evidence type="ECO:0000256" key="9">
    <source>
        <dbReference type="ARBA" id="ARBA00023157"/>
    </source>
</evidence>
<evidence type="ECO:0000256" key="2">
    <source>
        <dbReference type="ARBA" id="ARBA00022692"/>
    </source>
</evidence>
<dbReference type="SUPFAM" id="SSF49899">
    <property type="entry name" value="Concanavalin A-like lectins/glucanases"/>
    <property type="match status" value="1"/>
</dbReference>
<dbReference type="InterPro" id="IPR005052">
    <property type="entry name" value="Lectin_leg"/>
</dbReference>
<protein>
    <submittedName>
        <fullName evidence="12">Vesicular integral-membrane VIP36</fullName>
    </submittedName>
</protein>
<evidence type="ECO:0000256" key="11">
    <source>
        <dbReference type="ARBA" id="ARBA00046288"/>
    </source>
</evidence>
<evidence type="ECO:0000313" key="13">
    <source>
        <dbReference type="Proteomes" id="UP001152795"/>
    </source>
</evidence>
<dbReference type="EMBL" id="CACRXK020014012">
    <property type="protein sequence ID" value="CAB4026101.1"/>
    <property type="molecule type" value="Genomic_DNA"/>
</dbReference>
<organism evidence="12 13">
    <name type="scientific">Paramuricea clavata</name>
    <name type="common">Red gorgonian</name>
    <name type="synonym">Violescent sea-whip</name>
    <dbReference type="NCBI Taxonomy" id="317549"/>
    <lineage>
        <taxon>Eukaryota</taxon>
        <taxon>Metazoa</taxon>
        <taxon>Cnidaria</taxon>
        <taxon>Anthozoa</taxon>
        <taxon>Octocorallia</taxon>
        <taxon>Malacalcyonacea</taxon>
        <taxon>Plexauridae</taxon>
        <taxon>Paramuricea</taxon>
    </lineage>
</organism>
<name>A0A7D9JBE9_PARCT</name>
<dbReference type="GO" id="GO:0046872">
    <property type="term" value="F:metal ion binding"/>
    <property type="evidence" value="ECO:0007669"/>
    <property type="project" value="UniProtKB-KW"/>
</dbReference>
<keyword evidence="3" id="KW-0479">Metal-binding</keyword>
<dbReference type="OrthoDB" id="270293at2759"/>
<dbReference type="AlphaFoldDB" id="A0A7D9JBE9"/>
<keyword evidence="10" id="KW-0325">Glycoprotein</keyword>
<dbReference type="PANTHER" id="PTHR12223">
    <property type="entry name" value="VESICULAR MANNOSE-BINDING LECTIN"/>
    <property type="match status" value="1"/>
</dbReference>
<dbReference type="GO" id="GO:0005789">
    <property type="term" value="C:endoplasmic reticulum membrane"/>
    <property type="evidence" value="ECO:0007669"/>
    <property type="project" value="TreeGrafter"/>
</dbReference>
<evidence type="ECO:0000256" key="7">
    <source>
        <dbReference type="ARBA" id="ARBA00023034"/>
    </source>
</evidence>
<evidence type="ECO:0000256" key="10">
    <source>
        <dbReference type="ARBA" id="ARBA00023180"/>
    </source>
</evidence>
<evidence type="ECO:0000256" key="3">
    <source>
        <dbReference type="ARBA" id="ARBA00022723"/>
    </source>
</evidence>
<keyword evidence="6" id="KW-1133">Transmembrane helix</keyword>
<keyword evidence="5" id="KW-0430">Lectin</keyword>
<dbReference type="GO" id="GO:0005537">
    <property type="term" value="F:D-mannose binding"/>
    <property type="evidence" value="ECO:0007669"/>
    <property type="project" value="TreeGrafter"/>
</dbReference>
<dbReference type="PANTHER" id="PTHR12223:SF45">
    <property type="entry name" value="RE50040P"/>
    <property type="match status" value="1"/>
</dbReference>
<evidence type="ECO:0000256" key="4">
    <source>
        <dbReference type="ARBA" id="ARBA00022729"/>
    </source>
</evidence>
<keyword evidence="7" id="KW-0333">Golgi apparatus</keyword>
<keyword evidence="8" id="KW-0472">Membrane</keyword>
<dbReference type="FunFam" id="2.60.120.200:FF:000017">
    <property type="entry name" value="Vesicular integral-membrane protein VIP36"/>
    <property type="match status" value="1"/>
</dbReference>
<dbReference type="GO" id="GO:0000139">
    <property type="term" value="C:Golgi membrane"/>
    <property type="evidence" value="ECO:0007669"/>
    <property type="project" value="UniProtKB-SubCell"/>
</dbReference>
<comment type="caution">
    <text evidence="12">The sequence shown here is derived from an EMBL/GenBank/DDBJ whole genome shotgun (WGS) entry which is preliminary data.</text>
</comment>
<dbReference type="Pfam" id="PF03388">
    <property type="entry name" value="Lectin_leg-like"/>
    <property type="match status" value="1"/>
</dbReference>
<gene>
    <name evidence="12" type="ORF">PACLA_8A069207</name>
</gene>
<evidence type="ECO:0000256" key="8">
    <source>
        <dbReference type="ARBA" id="ARBA00023136"/>
    </source>
</evidence>
<reference evidence="12" key="1">
    <citation type="submission" date="2020-04" db="EMBL/GenBank/DDBJ databases">
        <authorList>
            <person name="Alioto T."/>
            <person name="Alioto T."/>
            <person name="Gomez Garrido J."/>
        </authorList>
    </citation>
    <scope>NUCLEOTIDE SEQUENCE</scope>
    <source>
        <strain evidence="12">A484AB</strain>
    </source>
</reference>
<comment type="subcellular location">
    <subcellularLocation>
        <location evidence="11">Endomembrane system</location>
        <topology evidence="11">Single-pass type I membrane protein</topology>
    </subcellularLocation>
    <subcellularLocation>
        <location evidence="1">Golgi apparatus membrane</location>
        <topology evidence="1">Single-pass membrane protein</topology>
    </subcellularLocation>
</comment>
<sequence>MASEGVVHLLSSKILFLVIFCRNLSLIYGIELASSNGYVRREHSLTKPFQAGSMGLQFWDFGGSTMITNNYIRLTEDHQSQKGFLWNALPVASRDWEIHLHFSIHGSGDTLFGDGFALFYARDKMEMGPVFGSRDFFSGLGIFFDTYSNQNGEHAHDHPYVSAMISNGTVNYDHDRDGTHSQIEGCSASMRNVDGDTYALIQYLGSKETLTVMTDIDNDGDWKLCFEVSGVRLPTNYYIGLSAATGDLADHHDIIGLKFYELEVEKDEQTVQSAGNTDDIVPFASNAEAHREHADDPTTGSFSPKVTKVFTWLFWILVIAVILCIVGVVVYKKQQEAARKRFF</sequence>
<dbReference type="GO" id="GO:0030134">
    <property type="term" value="C:COPII-coated ER to Golgi transport vesicle"/>
    <property type="evidence" value="ECO:0007669"/>
    <property type="project" value="TreeGrafter"/>
</dbReference>